<proteinExistence type="predicted"/>
<comment type="caution">
    <text evidence="1">The sequence shown here is derived from an EMBL/GenBank/DDBJ whole genome shotgun (WGS) entry which is preliminary data.</text>
</comment>
<evidence type="ECO:0000313" key="1">
    <source>
        <dbReference type="EMBL" id="KDB53067.1"/>
    </source>
</evidence>
<dbReference type="Proteomes" id="UP000026714">
    <property type="component" value="Unassembled WGS sequence"/>
</dbReference>
<reference evidence="1 2" key="1">
    <citation type="journal article" date="2014" name="FEMS Microbiol. Ecol.">
        <title>Sphaerotilus natans encrusted with nanoball-shaped Fe(III) oxide minerals formed by nitrate-reducing mixotrophic Fe(II) oxidation.</title>
        <authorList>
            <person name="Park S."/>
            <person name="Kim D.H."/>
            <person name="Lee J.H."/>
            <person name="Hur H.G."/>
        </authorList>
    </citation>
    <scope>NUCLEOTIDE SEQUENCE [LARGE SCALE GENOMIC DNA]</scope>
    <source>
        <strain evidence="1 2">DSM 6575</strain>
    </source>
</reference>
<keyword evidence="2" id="KW-1185">Reference proteome</keyword>
<dbReference type="EMBL" id="AZRA01000032">
    <property type="protein sequence ID" value="KDB53067.1"/>
    <property type="molecule type" value="Genomic_DNA"/>
</dbReference>
<sequence length="63" mass="7313">MRWLIVFVLTCLVWNGLQPWLERIGLGRVPGDFSVRIGRRRWHFPLGSSLLITLVGLALARWL</sequence>
<dbReference type="STRING" id="34103.SAMN05421778_102230"/>
<evidence type="ECO:0000313" key="2">
    <source>
        <dbReference type="Proteomes" id="UP000026714"/>
    </source>
</evidence>
<name>A0A059KNN2_9BURK</name>
<gene>
    <name evidence="1" type="ORF">X805_14290</name>
</gene>
<accession>A0A059KNN2</accession>
<dbReference type="AlphaFoldDB" id="A0A059KNN2"/>
<dbReference type="Pfam" id="PF11146">
    <property type="entry name" value="DUF2905"/>
    <property type="match status" value="1"/>
</dbReference>
<dbReference type="InterPro" id="IPR021320">
    <property type="entry name" value="DUF2905"/>
</dbReference>
<evidence type="ECO:0008006" key="3">
    <source>
        <dbReference type="Google" id="ProtNLM"/>
    </source>
</evidence>
<organism evidence="1 2">
    <name type="scientific">Sphaerotilus natans subsp. natans DSM 6575</name>
    <dbReference type="NCBI Taxonomy" id="1286631"/>
    <lineage>
        <taxon>Bacteria</taxon>
        <taxon>Pseudomonadati</taxon>
        <taxon>Pseudomonadota</taxon>
        <taxon>Betaproteobacteria</taxon>
        <taxon>Burkholderiales</taxon>
        <taxon>Sphaerotilaceae</taxon>
        <taxon>Sphaerotilus</taxon>
    </lineage>
</organism>
<dbReference type="eggNOG" id="ENOG5033CJ3">
    <property type="taxonomic scope" value="Bacteria"/>
</dbReference>
<dbReference type="RefSeq" id="WP_037479908.1">
    <property type="nucleotide sequence ID" value="NZ_AZRA01000032.1"/>
</dbReference>
<protein>
    <recommendedName>
        <fullName evidence="3">DUF2905 domain-containing protein</fullName>
    </recommendedName>
</protein>